<evidence type="ECO:0000256" key="3">
    <source>
        <dbReference type="ARBA" id="ARBA00022692"/>
    </source>
</evidence>
<proteinExistence type="predicted"/>
<dbReference type="EMBL" id="JAYGJQ010000001">
    <property type="protein sequence ID" value="MEA9355739.1"/>
    <property type="molecule type" value="Genomic_DNA"/>
</dbReference>
<dbReference type="Proteomes" id="UP001302274">
    <property type="component" value="Unassembled WGS sequence"/>
</dbReference>
<comment type="caution">
    <text evidence="7">The sequence shown here is derived from an EMBL/GenBank/DDBJ whole genome shotgun (WGS) entry which is preliminary data.</text>
</comment>
<dbReference type="PANTHER" id="PTHR30213:SF1">
    <property type="entry name" value="INNER MEMBRANE PROTEIN YHJD"/>
    <property type="match status" value="1"/>
</dbReference>
<feature type="transmembrane region" description="Helical" evidence="6">
    <location>
        <begin position="145"/>
        <end position="168"/>
    </location>
</feature>
<evidence type="ECO:0000256" key="1">
    <source>
        <dbReference type="ARBA" id="ARBA00004651"/>
    </source>
</evidence>
<dbReference type="Pfam" id="PF03631">
    <property type="entry name" value="Virul_fac_BrkB"/>
    <property type="match status" value="1"/>
</dbReference>
<feature type="transmembrane region" description="Helical" evidence="6">
    <location>
        <begin position="36"/>
        <end position="58"/>
    </location>
</feature>
<dbReference type="InterPro" id="IPR017039">
    <property type="entry name" value="Virul_fac_BrkB"/>
</dbReference>
<feature type="transmembrane region" description="Helical" evidence="6">
    <location>
        <begin position="180"/>
        <end position="204"/>
    </location>
</feature>
<evidence type="ECO:0000313" key="8">
    <source>
        <dbReference type="Proteomes" id="UP001302274"/>
    </source>
</evidence>
<dbReference type="RefSeq" id="WP_323575369.1">
    <property type="nucleotide sequence ID" value="NZ_JAYGJQ010000001.1"/>
</dbReference>
<feature type="transmembrane region" description="Helical" evidence="6">
    <location>
        <begin position="93"/>
        <end position="116"/>
    </location>
</feature>
<name>A0ABU5VTP6_9BACT</name>
<feature type="transmembrane region" description="Helical" evidence="6">
    <location>
        <begin position="216"/>
        <end position="237"/>
    </location>
</feature>
<organism evidence="7 8">
    <name type="scientific">Bacteriovorax antarcticus</name>
    <dbReference type="NCBI Taxonomy" id="3088717"/>
    <lineage>
        <taxon>Bacteria</taxon>
        <taxon>Pseudomonadati</taxon>
        <taxon>Bdellovibrionota</taxon>
        <taxon>Bacteriovoracia</taxon>
        <taxon>Bacteriovoracales</taxon>
        <taxon>Bacteriovoracaceae</taxon>
        <taxon>Bacteriovorax</taxon>
    </lineage>
</organism>
<dbReference type="PIRSF" id="PIRSF035875">
    <property type="entry name" value="RNase_BN"/>
    <property type="match status" value="1"/>
</dbReference>
<keyword evidence="8" id="KW-1185">Reference proteome</keyword>
<gene>
    <name evidence="7" type="ORF">SHI21_05990</name>
</gene>
<evidence type="ECO:0000256" key="4">
    <source>
        <dbReference type="ARBA" id="ARBA00022989"/>
    </source>
</evidence>
<evidence type="ECO:0000256" key="2">
    <source>
        <dbReference type="ARBA" id="ARBA00022475"/>
    </source>
</evidence>
<keyword evidence="3 6" id="KW-0812">Transmembrane</keyword>
<keyword evidence="4 6" id="KW-1133">Transmembrane helix</keyword>
<accession>A0ABU5VTP6</accession>
<reference evidence="7 8" key="1">
    <citation type="submission" date="2023-11" db="EMBL/GenBank/DDBJ databases">
        <title>A Novel Polar Bacteriovorax (B. antarcticus) Isolated from the Biocrust in Antarctica.</title>
        <authorList>
            <person name="Mun W."/>
            <person name="Choi S.Y."/>
            <person name="Mitchell R.J."/>
        </authorList>
    </citation>
    <scope>NUCLEOTIDE SEQUENCE [LARGE SCALE GENOMIC DNA]</scope>
    <source>
        <strain evidence="7 8">PP10</strain>
    </source>
</reference>
<keyword evidence="2" id="KW-1003">Cell membrane</keyword>
<comment type="subcellular location">
    <subcellularLocation>
        <location evidence="1">Cell membrane</location>
        <topology evidence="1">Multi-pass membrane protein</topology>
    </subcellularLocation>
</comment>
<sequence>MTIASIHAHSKLLFYKIRDFIFLILKHNIFFHSSAISYYAALAIAPFLLILLQVGALLGNRLQTELISQTYFVLGPEVGRITEMIFSNANEGINLASISGIVGGVTLLFTASIVFIQLRFSLDTIYGYYDPNVSRSFTAVVKERAFSMLIVILTAVLFFLSLFISNIVKYVAGTDMEEGILGQVIANVLSFIINMMMFSAVYYFAPTRTPKLVSAIKMAVFTSVAFIFGKILMGLYFKNVALSSVYGAAGTLLVFLVWAYYSSFTMFLSVEGFLYLNPQENQEEA</sequence>
<evidence type="ECO:0000313" key="7">
    <source>
        <dbReference type="EMBL" id="MEA9355739.1"/>
    </source>
</evidence>
<evidence type="ECO:0000256" key="5">
    <source>
        <dbReference type="ARBA" id="ARBA00023136"/>
    </source>
</evidence>
<keyword evidence="5 6" id="KW-0472">Membrane</keyword>
<evidence type="ECO:0000256" key="6">
    <source>
        <dbReference type="SAM" id="Phobius"/>
    </source>
</evidence>
<protein>
    <submittedName>
        <fullName evidence="7">YihY/virulence factor BrkB family protein</fullName>
    </submittedName>
</protein>
<dbReference type="PANTHER" id="PTHR30213">
    <property type="entry name" value="INNER MEMBRANE PROTEIN YHJD"/>
    <property type="match status" value="1"/>
</dbReference>